<feature type="compositionally biased region" description="Low complexity" evidence="5">
    <location>
        <begin position="177"/>
        <end position="187"/>
    </location>
</feature>
<dbReference type="Proteomes" id="UP001139887">
    <property type="component" value="Unassembled WGS sequence"/>
</dbReference>
<dbReference type="GO" id="GO:0005886">
    <property type="term" value="C:plasma membrane"/>
    <property type="evidence" value="ECO:0007669"/>
    <property type="project" value="TreeGrafter"/>
</dbReference>
<accession>A0A9W8M0V2</accession>
<reference evidence="8" key="1">
    <citation type="submission" date="2022-07" db="EMBL/GenBank/DDBJ databases">
        <title>Phylogenomic reconstructions and comparative analyses of Kickxellomycotina fungi.</title>
        <authorList>
            <person name="Reynolds N.K."/>
            <person name="Stajich J.E."/>
            <person name="Barry K."/>
            <person name="Grigoriev I.V."/>
            <person name="Crous P."/>
            <person name="Smith M.E."/>
        </authorList>
    </citation>
    <scope>NUCLEOTIDE SEQUENCE</scope>
    <source>
        <strain evidence="8">NRRL 1566</strain>
    </source>
</reference>
<keyword evidence="1" id="KW-0479">Metal-binding</keyword>
<dbReference type="GO" id="GO:0005737">
    <property type="term" value="C:cytoplasm"/>
    <property type="evidence" value="ECO:0007669"/>
    <property type="project" value="TreeGrafter"/>
</dbReference>
<dbReference type="PANTHER" id="PTHR14879">
    <property type="entry name" value="CASPASE REGULATOR, RING FINGER DOMAIN-CONTAINING"/>
    <property type="match status" value="1"/>
</dbReference>
<dbReference type="GO" id="GO:0070936">
    <property type="term" value="P:protein K48-linked ubiquitination"/>
    <property type="evidence" value="ECO:0007669"/>
    <property type="project" value="TreeGrafter"/>
</dbReference>
<evidence type="ECO:0000256" key="1">
    <source>
        <dbReference type="ARBA" id="ARBA00022723"/>
    </source>
</evidence>
<keyword evidence="9" id="KW-1185">Reference proteome</keyword>
<dbReference type="Gene3D" id="3.30.40.10">
    <property type="entry name" value="Zinc/RING finger domain, C3HC4 (zinc finger)"/>
    <property type="match status" value="2"/>
</dbReference>
<dbReference type="SMART" id="SM00184">
    <property type="entry name" value="RING"/>
    <property type="match status" value="2"/>
</dbReference>
<dbReference type="GO" id="GO:0061630">
    <property type="term" value="F:ubiquitin protein ligase activity"/>
    <property type="evidence" value="ECO:0007669"/>
    <property type="project" value="TreeGrafter"/>
</dbReference>
<dbReference type="Pfam" id="PF01363">
    <property type="entry name" value="FYVE"/>
    <property type="match status" value="1"/>
</dbReference>
<dbReference type="SUPFAM" id="SSF57850">
    <property type="entry name" value="RING/U-box"/>
    <property type="match status" value="1"/>
</dbReference>
<sequence length="455" mass="50464">MIFIGLPIPADKGEIPEAVIGAIRQLNGPMTDKNNARYEPATPKDRSQYSACPICGNSFGLFRRKNNCVNCGLVVCSDCLNSKWYLAKYGLKAPASCCSMCNHNLALSIKTKYDLEQCSVRVLRAFLTMYGLYNPNTMIEKRDLVNAIYNNSPIPNENELYYRSSLPTPANSTRPASQQRQRQNNSSRSRERDSNGSSWDRMFASVGNDIGSGFDRINEGVGRAAEFLGEALDSRRGNYYTYTPPPTYDSHTYSHTHTRAWMPQSYNPETNHNTPPPPPQRPRSAQDSRPFVGTNSGSGSRAHMSERASAGQNVNPSASAPAAAQTPKLKDLVHNNTDLSSLSVKTLKQLLIASHVDHSNIVEKQELVQRVNRLVENTRLEMQQANAAADSPSSEQPSEDNTCKICLDAITNCVFLNCGHMCACLECGNRIIDSSRRECPICREYIAKVIHVFRA</sequence>
<dbReference type="EMBL" id="JANBUW010000047">
    <property type="protein sequence ID" value="KAJ2850020.1"/>
    <property type="molecule type" value="Genomic_DNA"/>
</dbReference>
<evidence type="ECO:0000256" key="3">
    <source>
        <dbReference type="ARBA" id="ARBA00022833"/>
    </source>
</evidence>
<feature type="domain" description="RING-type" evidence="6">
    <location>
        <begin position="403"/>
        <end position="443"/>
    </location>
</feature>
<dbReference type="SMART" id="SM00064">
    <property type="entry name" value="FYVE"/>
    <property type="match status" value="1"/>
</dbReference>
<dbReference type="PROSITE" id="PS50178">
    <property type="entry name" value="ZF_FYVE"/>
    <property type="match status" value="1"/>
</dbReference>
<organism evidence="8 9">
    <name type="scientific">Coemansia brasiliensis</name>
    <dbReference type="NCBI Taxonomy" id="2650707"/>
    <lineage>
        <taxon>Eukaryota</taxon>
        <taxon>Fungi</taxon>
        <taxon>Fungi incertae sedis</taxon>
        <taxon>Zoopagomycota</taxon>
        <taxon>Kickxellomycotina</taxon>
        <taxon>Kickxellomycetes</taxon>
        <taxon>Kickxellales</taxon>
        <taxon>Kickxellaceae</taxon>
        <taxon>Coemansia</taxon>
    </lineage>
</organism>
<feature type="region of interest" description="Disordered" evidence="5">
    <location>
        <begin position="262"/>
        <end position="328"/>
    </location>
</feature>
<dbReference type="InterPro" id="IPR001841">
    <property type="entry name" value="Znf_RING"/>
</dbReference>
<feature type="compositionally biased region" description="Polar residues" evidence="5">
    <location>
        <begin position="165"/>
        <end position="176"/>
    </location>
</feature>
<dbReference type="OrthoDB" id="3045089at2759"/>
<feature type="region of interest" description="Disordered" evidence="5">
    <location>
        <begin position="160"/>
        <end position="202"/>
    </location>
</feature>
<keyword evidence="2 4" id="KW-0863">Zinc-finger</keyword>
<protein>
    <recommendedName>
        <fullName evidence="10">RING-type domain-containing protein</fullName>
    </recommendedName>
</protein>
<dbReference type="GO" id="GO:1902042">
    <property type="term" value="P:negative regulation of extrinsic apoptotic signaling pathway via death domain receptors"/>
    <property type="evidence" value="ECO:0007669"/>
    <property type="project" value="TreeGrafter"/>
</dbReference>
<gene>
    <name evidence="8" type="ORF">IWW36_002205</name>
</gene>
<dbReference type="FunFam" id="3.30.40.10:FF:000110">
    <property type="entry name" value="E3 ubiquitin-protein ligase RNF34 isoform X1"/>
    <property type="match status" value="1"/>
</dbReference>
<comment type="caution">
    <text evidence="8">The sequence shown here is derived from an EMBL/GenBank/DDBJ whole genome shotgun (WGS) entry which is preliminary data.</text>
</comment>
<dbReference type="PROSITE" id="PS50089">
    <property type="entry name" value="ZF_RING_2"/>
    <property type="match status" value="1"/>
</dbReference>
<evidence type="ECO:0000256" key="4">
    <source>
        <dbReference type="PROSITE-ProRule" id="PRU00175"/>
    </source>
</evidence>
<feature type="domain" description="FYVE-type" evidence="7">
    <location>
        <begin position="46"/>
        <end position="106"/>
    </location>
</feature>
<dbReference type="PANTHER" id="PTHR14879:SF15">
    <property type="entry name" value="E3 UBIQUITIN-PROTEIN LIGASE RIFIFYLIN-LIKE PROTEIN"/>
    <property type="match status" value="1"/>
</dbReference>
<evidence type="ECO:0000313" key="8">
    <source>
        <dbReference type="EMBL" id="KAJ2850020.1"/>
    </source>
</evidence>
<feature type="compositionally biased region" description="Polar residues" evidence="5">
    <location>
        <begin position="264"/>
        <end position="273"/>
    </location>
</feature>
<dbReference type="InterPro" id="IPR000306">
    <property type="entry name" value="Znf_FYVE"/>
</dbReference>
<dbReference type="InterPro" id="IPR051728">
    <property type="entry name" value="RING-FYVE_E3_ubiquitin-ligase"/>
</dbReference>
<evidence type="ECO:0000259" key="7">
    <source>
        <dbReference type="PROSITE" id="PS50178"/>
    </source>
</evidence>
<dbReference type="InterPro" id="IPR013083">
    <property type="entry name" value="Znf_RING/FYVE/PHD"/>
</dbReference>
<dbReference type="SUPFAM" id="SSF57903">
    <property type="entry name" value="FYVE/PHD zinc finger"/>
    <property type="match status" value="1"/>
</dbReference>
<dbReference type="GO" id="GO:0043161">
    <property type="term" value="P:proteasome-mediated ubiquitin-dependent protein catabolic process"/>
    <property type="evidence" value="ECO:0007669"/>
    <property type="project" value="TreeGrafter"/>
</dbReference>
<name>A0A9W8M0V2_9FUNG</name>
<evidence type="ECO:0000259" key="6">
    <source>
        <dbReference type="PROSITE" id="PS50089"/>
    </source>
</evidence>
<proteinExistence type="predicted"/>
<dbReference type="Pfam" id="PF13920">
    <property type="entry name" value="zf-C3HC4_3"/>
    <property type="match status" value="1"/>
</dbReference>
<evidence type="ECO:0000313" key="9">
    <source>
        <dbReference type="Proteomes" id="UP001139887"/>
    </source>
</evidence>
<keyword evidence="3" id="KW-0862">Zinc</keyword>
<dbReference type="CDD" id="cd00065">
    <property type="entry name" value="FYVE_like_SF"/>
    <property type="match status" value="1"/>
</dbReference>
<evidence type="ECO:0008006" key="10">
    <source>
        <dbReference type="Google" id="ProtNLM"/>
    </source>
</evidence>
<evidence type="ECO:0000256" key="5">
    <source>
        <dbReference type="SAM" id="MobiDB-lite"/>
    </source>
</evidence>
<dbReference type="InterPro" id="IPR011011">
    <property type="entry name" value="Znf_FYVE_PHD"/>
</dbReference>
<evidence type="ECO:0000256" key="2">
    <source>
        <dbReference type="ARBA" id="ARBA00022771"/>
    </source>
</evidence>
<dbReference type="InterPro" id="IPR017455">
    <property type="entry name" value="Znf_FYVE-rel"/>
</dbReference>
<dbReference type="AlphaFoldDB" id="A0A9W8M0V2"/>
<dbReference type="GO" id="GO:0008270">
    <property type="term" value="F:zinc ion binding"/>
    <property type="evidence" value="ECO:0007669"/>
    <property type="project" value="UniProtKB-KW"/>
</dbReference>